<dbReference type="InterPro" id="IPR043129">
    <property type="entry name" value="ATPase_NBD"/>
</dbReference>
<dbReference type="Proteomes" id="UP000466442">
    <property type="component" value="Unassembled WGS sequence"/>
</dbReference>
<feature type="non-terminal residue" evidence="1">
    <location>
        <position position="224"/>
    </location>
</feature>
<dbReference type="InterPro" id="IPR004000">
    <property type="entry name" value="Actin"/>
</dbReference>
<dbReference type="PANTHER" id="PTHR11937">
    <property type="entry name" value="ACTIN"/>
    <property type="match status" value="1"/>
</dbReference>
<evidence type="ECO:0000313" key="2">
    <source>
        <dbReference type="Proteomes" id="UP000466442"/>
    </source>
</evidence>
<accession>A0A8S9XUS1</accession>
<proteinExistence type="predicted"/>
<reference evidence="1" key="1">
    <citation type="journal article" date="2021" name="Mol. Ecol. Resour.">
        <title>Apolygus lucorum genome provides insights into omnivorousness and mesophyll feeding.</title>
        <authorList>
            <person name="Liu Y."/>
            <person name="Liu H."/>
            <person name="Wang H."/>
            <person name="Huang T."/>
            <person name="Liu B."/>
            <person name="Yang B."/>
            <person name="Yin L."/>
            <person name="Li B."/>
            <person name="Zhang Y."/>
            <person name="Zhang S."/>
            <person name="Jiang F."/>
            <person name="Zhang X."/>
            <person name="Ren Y."/>
            <person name="Wang B."/>
            <person name="Wang S."/>
            <person name="Lu Y."/>
            <person name="Wu K."/>
            <person name="Fan W."/>
            <person name="Wang G."/>
        </authorList>
    </citation>
    <scope>NUCLEOTIDE SEQUENCE</scope>
    <source>
        <strain evidence="1">12Hb</strain>
    </source>
</reference>
<dbReference type="EMBL" id="WIXP02000004">
    <property type="protein sequence ID" value="KAF6212677.1"/>
    <property type="molecule type" value="Genomic_DNA"/>
</dbReference>
<protein>
    <recommendedName>
        <fullName evidence="3">Actin-related protein 10</fullName>
    </recommendedName>
</protein>
<evidence type="ECO:0000313" key="1">
    <source>
        <dbReference type="EMBL" id="KAF6212677.1"/>
    </source>
</evidence>
<organism evidence="1 2">
    <name type="scientific">Apolygus lucorum</name>
    <name type="common">Small green plant bug</name>
    <name type="synonym">Lygocoris lucorum</name>
    <dbReference type="NCBI Taxonomy" id="248454"/>
    <lineage>
        <taxon>Eukaryota</taxon>
        <taxon>Metazoa</taxon>
        <taxon>Ecdysozoa</taxon>
        <taxon>Arthropoda</taxon>
        <taxon>Hexapoda</taxon>
        <taxon>Insecta</taxon>
        <taxon>Pterygota</taxon>
        <taxon>Neoptera</taxon>
        <taxon>Paraneoptera</taxon>
        <taxon>Hemiptera</taxon>
        <taxon>Heteroptera</taxon>
        <taxon>Panheteroptera</taxon>
        <taxon>Cimicomorpha</taxon>
        <taxon>Miridae</taxon>
        <taxon>Mirini</taxon>
        <taxon>Apolygus</taxon>
    </lineage>
</organism>
<dbReference type="OrthoDB" id="337660at2759"/>
<dbReference type="Gene3D" id="3.30.420.40">
    <property type="match status" value="2"/>
</dbReference>
<dbReference type="Gene3D" id="3.90.640.10">
    <property type="entry name" value="Actin, Chain A, domain 4"/>
    <property type="match status" value="1"/>
</dbReference>
<evidence type="ECO:0008006" key="3">
    <source>
        <dbReference type="Google" id="ProtNLM"/>
    </source>
</evidence>
<dbReference type="Pfam" id="PF00022">
    <property type="entry name" value="Actin"/>
    <property type="match status" value="1"/>
</dbReference>
<name>A0A8S9XUS1_APOLU</name>
<comment type="caution">
    <text evidence="1">The sequence shown here is derived from an EMBL/GenBank/DDBJ whole genome shotgun (WGS) entry which is preliminary data.</text>
</comment>
<dbReference type="AlphaFoldDB" id="A0A8S9XUS1"/>
<gene>
    <name evidence="1" type="ORF">GE061_013203</name>
</gene>
<keyword evidence="2" id="KW-1185">Reference proteome</keyword>
<dbReference type="SUPFAM" id="SSF53067">
    <property type="entry name" value="Actin-like ATPase domain"/>
    <property type="match status" value="1"/>
</dbReference>
<sequence length="224" mass="24843">RIRENLDKVYKDLTNAGGDTVPQVDESALVDLPESVIEDIKVRGCFVTTRKRGERLSEGVLTPEPPLLEYRLGGDKMIKVPGWVRESSCEVMFEKDNEEASLPNLILDSILKCPIDTRKALAENIVLVGGTVMAPGFKARLMEELKAHLRSPVYENRLAITAVKFHSPPAKDNCTCWLGGAIFGATDMIQMRGLTRDNYLSLQTVPDWSNLATNILSLTRLSIS</sequence>